<evidence type="ECO:0000313" key="14">
    <source>
        <dbReference type="EMBL" id="EPS38400.1"/>
    </source>
</evidence>
<keyword evidence="4" id="KW-0964">Secreted</keyword>
<comment type="function">
    <text evidence="8">Beta-glucosidases are one of a number of cellulolytic enzymes involved in the degradation of cellulosic biomass. Catalyzes the last step releasing glucose from the inhibitory cellobiose.</text>
</comment>
<evidence type="ECO:0000256" key="2">
    <source>
        <dbReference type="ARBA" id="ARBA00008773"/>
    </source>
</evidence>
<organism evidence="14 15">
    <name type="scientific">Dactylellina haptotyla (strain CBS 200.50)</name>
    <name type="common">Nematode-trapping fungus</name>
    <name type="synonym">Monacrosporium haptotylum</name>
    <dbReference type="NCBI Taxonomy" id="1284197"/>
    <lineage>
        <taxon>Eukaryota</taxon>
        <taxon>Fungi</taxon>
        <taxon>Dikarya</taxon>
        <taxon>Ascomycota</taxon>
        <taxon>Pezizomycotina</taxon>
        <taxon>Orbiliomycetes</taxon>
        <taxon>Orbiliales</taxon>
        <taxon>Orbiliaceae</taxon>
        <taxon>Dactylellina</taxon>
    </lineage>
</organism>
<feature type="signal peptide" evidence="13">
    <location>
        <begin position="1"/>
        <end position="19"/>
    </location>
</feature>
<dbReference type="GO" id="GO:0005576">
    <property type="term" value="C:extracellular region"/>
    <property type="evidence" value="ECO:0007669"/>
    <property type="project" value="TreeGrafter"/>
</dbReference>
<dbReference type="STRING" id="1284197.S8A5X6"/>
<evidence type="ECO:0000256" key="6">
    <source>
        <dbReference type="ARBA" id="ARBA00022801"/>
    </source>
</evidence>
<evidence type="ECO:0000256" key="7">
    <source>
        <dbReference type="ARBA" id="ARBA00023295"/>
    </source>
</evidence>
<keyword evidence="6" id="KW-0378">Hydrolase</keyword>
<reference evidence="15" key="2">
    <citation type="submission" date="2013-04" db="EMBL/GenBank/DDBJ databases">
        <title>Genomic mechanisms accounting for the adaptation to parasitism in nematode-trapping fungi.</title>
        <authorList>
            <person name="Ahren D.G."/>
        </authorList>
    </citation>
    <scope>NUCLEOTIDE SEQUENCE [LARGE SCALE GENOMIC DNA]</scope>
    <source>
        <strain evidence="15">CBS 200.50</strain>
    </source>
</reference>
<comment type="subcellular location">
    <subcellularLocation>
        <location evidence="1">Secreted</location>
        <location evidence="1">Cell wall</location>
    </subcellularLocation>
</comment>
<gene>
    <name evidence="14" type="ORF">H072_7850</name>
</gene>
<feature type="chain" id="PRO_5004547536" description="Probable beta-glucosidase btgE" evidence="13">
    <location>
        <begin position="20"/>
        <end position="571"/>
    </location>
</feature>
<dbReference type="OMA" id="VVCPYAT"/>
<dbReference type="EMBL" id="AQGS01000561">
    <property type="protein sequence ID" value="EPS38400.1"/>
    <property type="molecule type" value="Genomic_DNA"/>
</dbReference>
<dbReference type="GO" id="GO:0071555">
    <property type="term" value="P:cell wall organization"/>
    <property type="evidence" value="ECO:0007669"/>
    <property type="project" value="TreeGrafter"/>
</dbReference>
<dbReference type="HOGENOM" id="CLU_027285_2_0_1"/>
<name>S8A5X6_DACHA</name>
<dbReference type="Proteomes" id="UP000015100">
    <property type="component" value="Unassembled WGS sequence"/>
</dbReference>
<keyword evidence="7" id="KW-0326">Glycosidase</keyword>
<dbReference type="AlphaFoldDB" id="S8A5X6"/>
<evidence type="ECO:0000256" key="10">
    <source>
        <dbReference type="ARBA" id="ARBA00041495"/>
    </source>
</evidence>
<evidence type="ECO:0000256" key="13">
    <source>
        <dbReference type="SAM" id="SignalP"/>
    </source>
</evidence>
<evidence type="ECO:0000256" key="9">
    <source>
        <dbReference type="ARBA" id="ARBA00039284"/>
    </source>
</evidence>
<dbReference type="PANTHER" id="PTHR16631:SF24">
    <property type="entry name" value="FAMILY 17 GLUCOSIDASE SCW11-RELATED"/>
    <property type="match status" value="1"/>
</dbReference>
<dbReference type="OrthoDB" id="4082933at2759"/>
<evidence type="ECO:0000256" key="3">
    <source>
        <dbReference type="ARBA" id="ARBA00022512"/>
    </source>
</evidence>
<comment type="similarity">
    <text evidence="2">Belongs to the glycosyl hydrolase 17 family.</text>
</comment>
<evidence type="ECO:0000256" key="4">
    <source>
        <dbReference type="ARBA" id="ARBA00022525"/>
    </source>
</evidence>
<dbReference type="SUPFAM" id="SSF51445">
    <property type="entry name" value="(Trans)glycosidases"/>
    <property type="match status" value="1"/>
</dbReference>
<dbReference type="eggNOG" id="ENOG502QS0R">
    <property type="taxonomic scope" value="Eukaryota"/>
</dbReference>
<reference evidence="14 15" key="1">
    <citation type="journal article" date="2013" name="PLoS Genet.">
        <title>Genomic mechanisms accounting for the adaptation to parasitism in nematode-trapping fungi.</title>
        <authorList>
            <person name="Meerupati T."/>
            <person name="Andersson K.M."/>
            <person name="Friman E."/>
            <person name="Kumar D."/>
            <person name="Tunlid A."/>
            <person name="Ahren D."/>
        </authorList>
    </citation>
    <scope>NUCLEOTIDE SEQUENCE [LARGE SCALE GENOMIC DNA]</scope>
    <source>
        <strain evidence="14 15">CBS 200.50</strain>
    </source>
</reference>
<evidence type="ECO:0000256" key="5">
    <source>
        <dbReference type="ARBA" id="ARBA00022729"/>
    </source>
</evidence>
<dbReference type="GO" id="GO:0009277">
    <property type="term" value="C:fungal-type cell wall"/>
    <property type="evidence" value="ECO:0007669"/>
    <property type="project" value="TreeGrafter"/>
</dbReference>
<protein>
    <recommendedName>
        <fullName evidence="9">Probable beta-glucosidase btgE</fullName>
    </recommendedName>
    <alternativeName>
        <fullName evidence="10">Beta-D-glucoside glucohydrolase btgE</fullName>
    </alternativeName>
    <alternativeName>
        <fullName evidence="12">Cellobiase btgE</fullName>
    </alternativeName>
    <alternativeName>
        <fullName evidence="11">Gentiobiase btgE</fullName>
    </alternativeName>
</protein>
<dbReference type="InterPro" id="IPR017853">
    <property type="entry name" value="GH"/>
</dbReference>
<dbReference type="InterPro" id="IPR050732">
    <property type="entry name" value="Beta-glucan_modifiers"/>
</dbReference>
<dbReference type="GO" id="GO:0042973">
    <property type="term" value="F:glucan endo-1,3-beta-D-glucosidase activity"/>
    <property type="evidence" value="ECO:0007669"/>
    <property type="project" value="TreeGrafter"/>
</dbReference>
<dbReference type="PANTHER" id="PTHR16631">
    <property type="entry name" value="GLUCAN 1,3-BETA-GLUCOSIDASE"/>
    <property type="match status" value="1"/>
</dbReference>
<evidence type="ECO:0000256" key="8">
    <source>
        <dbReference type="ARBA" id="ARBA00024983"/>
    </source>
</evidence>
<keyword evidence="3" id="KW-0134">Cell wall</keyword>
<dbReference type="GO" id="GO:0009986">
    <property type="term" value="C:cell surface"/>
    <property type="evidence" value="ECO:0007669"/>
    <property type="project" value="TreeGrafter"/>
</dbReference>
<evidence type="ECO:0000256" key="1">
    <source>
        <dbReference type="ARBA" id="ARBA00004191"/>
    </source>
</evidence>
<comment type="caution">
    <text evidence="14">The sequence shown here is derived from an EMBL/GenBank/DDBJ whole genome shotgun (WGS) entry which is preliminary data.</text>
</comment>
<evidence type="ECO:0000313" key="15">
    <source>
        <dbReference type="Proteomes" id="UP000015100"/>
    </source>
</evidence>
<keyword evidence="5 13" id="KW-0732">Signal</keyword>
<sequence length="571" mass="61554">MKTVAVALAASALLMGAEAGSLLRRHAHHNLHKRNYGYEAPAAQDTETCKIVTYTTWVDYTPPKPTYDHTEYVKSTVTVVPTPLVTVPYSCSVPVPTPEVTTCETTGTYTFPAKTITLTNTEYVCVPTTTVLPPGTHTYGVHTKTITETLKTVTCPYASIYTSGTAVYTTLTSTVFECPTPGTYTYGGASTTVTKTCTVTYPTVATYTPGTYVHPVSTVTVTVPQYVYTCPYAAFTPTTTPVKPTYVPKPETYVAPPPPVYTSETKPAPKPTTEVPVYVAPTTSKKPAPVPTYSGPIDYNNVGAGRQWCITYTQYNNDKSCKSRDAIFTDLAEVAAKGFRTIRVYAPDCGALQDITDACDKYKLKIVMGVFIRKSGYSYDVQDVYDQVNKLIVWGRWDITELIVIGNESVWGGIISSSDLVALIGDCKGKLKAAGYPGKVTTSEVVSSLEANPGLCTVIDVIAVNIQPYFNGGYAADAGKFVKQQMDQAKAVCNKETFCLEAGWPSGGSPINNAVASYGDQAAAIEAIYAVDDGHISYFSTYDDLWKDAAMNGGVETHFGCAKLFPMGSSY</sequence>
<evidence type="ECO:0000256" key="11">
    <source>
        <dbReference type="ARBA" id="ARBA00041516"/>
    </source>
</evidence>
<accession>S8A5X6</accession>
<evidence type="ECO:0000256" key="12">
    <source>
        <dbReference type="ARBA" id="ARBA00042762"/>
    </source>
</evidence>
<proteinExistence type="inferred from homology"/>
<keyword evidence="15" id="KW-1185">Reference proteome</keyword>